<dbReference type="EMBL" id="JAFREP010000007">
    <property type="protein sequence ID" value="MBO1318805.1"/>
    <property type="molecule type" value="Genomic_DNA"/>
</dbReference>
<organism evidence="3 4">
    <name type="scientific">Acanthopleuribacter pedis</name>
    <dbReference type="NCBI Taxonomy" id="442870"/>
    <lineage>
        <taxon>Bacteria</taxon>
        <taxon>Pseudomonadati</taxon>
        <taxon>Acidobacteriota</taxon>
        <taxon>Holophagae</taxon>
        <taxon>Acanthopleuribacterales</taxon>
        <taxon>Acanthopleuribacteraceae</taxon>
        <taxon>Acanthopleuribacter</taxon>
    </lineage>
</organism>
<evidence type="ECO:0000256" key="2">
    <source>
        <dbReference type="SAM" id="Coils"/>
    </source>
</evidence>
<dbReference type="PANTHER" id="PTHR31088:SF6">
    <property type="entry name" value="PHAGE SHOCK PROTEIN A"/>
    <property type="match status" value="1"/>
</dbReference>
<dbReference type="Proteomes" id="UP000664417">
    <property type="component" value="Unassembled WGS sequence"/>
</dbReference>
<keyword evidence="2" id="KW-0175">Coiled coil</keyword>
<gene>
    <name evidence="3" type="ORF">J3U88_10055</name>
</gene>
<evidence type="ECO:0000313" key="3">
    <source>
        <dbReference type="EMBL" id="MBO1318805.1"/>
    </source>
</evidence>
<dbReference type="Pfam" id="PF04012">
    <property type="entry name" value="PspA_IM30"/>
    <property type="match status" value="1"/>
</dbReference>
<name>A0A8J7QI80_9BACT</name>
<dbReference type="GO" id="GO:0009271">
    <property type="term" value="P:phage shock"/>
    <property type="evidence" value="ECO:0007669"/>
    <property type="project" value="TreeGrafter"/>
</dbReference>
<evidence type="ECO:0000313" key="4">
    <source>
        <dbReference type="Proteomes" id="UP000664417"/>
    </source>
</evidence>
<reference evidence="3" key="1">
    <citation type="submission" date="2021-03" db="EMBL/GenBank/DDBJ databases">
        <authorList>
            <person name="Wang G."/>
        </authorList>
    </citation>
    <scope>NUCLEOTIDE SEQUENCE</scope>
    <source>
        <strain evidence="3">KCTC 12899</strain>
    </source>
</reference>
<accession>A0A8J7QI80</accession>
<dbReference type="GO" id="GO:0005829">
    <property type="term" value="C:cytosol"/>
    <property type="evidence" value="ECO:0007669"/>
    <property type="project" value="TreeGrafter"/>
</dbReference>
<evidence type="ECO:0000256" key="1">
    <source>
        <dbReference type="ARBA" id="ARBA00043985"/>
    </source>
</evidence>
<feature type="coiled-coil region" evidence="2">
    <location>
        <begin position="108"/>
        <end position="178"/>
    </location>
</feature>
<sequence length="226" mass="26428">MGVFSRIGEIINANINAMLDKAEDPNKMVRLMINEMEDTLTRVKSSAAEVIADRIRLSRERDELRMRAEDWENKATLAVTKGRDDLAREALEQKLTYDQRAAEAGKKVTEMEDVVRKYQLDIERLEAQLNSAFQRQRELQAKNKQARNRKQVDSYLNTQDAFNKFEQFNRRLDRLEAETEVMGYGQNEEQSLEQKFAELEQSSRIEAELQKLKNLKINIKPTEQKD</sequence>
<comment type="caution">
    <text evidence="3">The sequence shown here is derived from an EMBL/GenBank/DDBJ whole genome shotgun (WGS) entry which is preliminary data.</text>
</comment>
<protein>
    <submittedName>
        <fullName evidence="3">PspA/IM30 family protein</fullName>
    </submittedName>
</protein>
<dbReference type="InterPro" id="IPR007157">
    <property type="entry name" value="PspA_VIPP1"/>
</dbReference>
<dbReference type="AlphaFoldDB" id="A0A8J7QI80"/>
<comment type="similarity">
    <text evidence="1">Belongs to the PspA/Vipp/IM30 family.</text>
</comment>
<proteinExistence type="inferred from homology"/>
<keyword evidence="4" id="KW-1185">Reference proteome</keyword>
<dbReference type="RefSeq" id="WP_207858569.1">
    <property type="nucleotide sequence ID" value="NZ_JAFREP010000007.1"/>
</dbReference>
<dbReference type="PANTHER" id="PTHR31088">
    <property type="entry name" value="MEMBRANE-ASSOCIATED PROTEIN VIPP1, CHLOROPLASTIC"/>
    <property type="match status" value="1"/>
</dbReference>